<dbReference type="Proteomes" id="UP000030651">
    <property type="component" value="Unassembled WGS sequence"/>
</dbReference>
<dbReference type="KEGG" id="pfy:PFICI_07341"/>
<accession>W3X349</accession>
<dbReference type="OMA" id="PATTTWK"/>
<protein>
    <submittedName>
        <fullName evidence="2">Uncharacterized protein</fullName>
    </submittedName>
</protein>
<dbReference type="HOGENOM" id="CLU_1732113_0_0_1"/>
<dbReference type="InParanoid" id="W3X349"/>
<feature type="compositionally biased region" description="Low complexity" evidence="1">
    <location>
        <begin position="52"/>
        <end position="67"/>
    </location>
</feature>
<dbReference type="RefSeq" id="XP_007834113.1">
    <property type="nucleotide sequence ID" value="XM_007835922.1"/>
</dbReference>
<dbReference type="EMBL" id="KI912113">
    <property type="protein sequence ID" value="ETS79812.1"/>
    <property type="molecule type" value="Genomic_DNA"/>
</dbReference>
<gene>
    <name evidence="2" type="ORF">PFICI_07341</name>
</gene>
<feature type="region of interest" description="Disordered" evidence="1">
    <location>
        <begin position="18"/>
        <end position="84"/>
    </location>
</feature>
<sequence>MSALTQAFSYITGFFTPPMTTETPTSYSQTIAGQPKKPVEAGESYFPESATRRSSLSSTSTGSDDSLPAPKLPRSQTGDNPLDAMMRQYPRPVQEIDVARQLALAPPKHSLHSSLKRAATADRAIVIEDAETKARKMAAAKAELLALAGKP</sequence>
<evidence type="ECO:0000256" key="1">
    <source>
        <dbReference type="SAM" id="MobiDB-lite"/>
    </source>
</evidence>
<reference evidence="3" key="1">
    <citation type="journal article" date="2015" name="BMC Genomics">
        <title>Genomic and transcriptomic analysis of the endophytic fungus Pestalotiopsis fici reveals its lifestyle and high potential for synthesis of natural products.</title>
        <authorList>
            <person name="Wang X."/>
            <person name="Zhang X."/>
            <person name="Liu L."/>
            <person name="Xiang M."/>
            <person name="Wang W."/>
            <person name="Sun X."/>
            <person name="Che Y."/>
            <person name="Guo L."/>
            <person name="Liu G."/>
            <person name="Guo L."/>
            <person name="Wang C."/>
            <person name="Yin W.B."/>
            <person name="Stadler M."/>
            <person name="Zhang X."/>
            <person name="Liu X."/>
        </authorList>
    </citation>
    <scope>NUCLEOTIDE SEQUENCE [LARGE SCALE GENOMIC DNA]</scope>
    <source>
        <strain evidence="3">W106-1 / CGMCC3.15140</strain>
    </source>
</reference>
<keyword evidence="3" id="KW-1185">Reference proteome</keyword>
<organism evidence="2 3">
    <name type="scientific">Pestalotiopsis fici (strain W106-1 / CGMCC3.15140)</name>
    <dbReference type="NCBI Taxonomy" id="1229662"/>
    <lineage>
        <taxon>Eukaryota</taxon>
        <taxon>Fungi</taxon>
        <taxon>Dikarya</taxon>
        <taxon>Ascomycota</taxon>
        <taxon>Pezizomycotina</taxon>
        <taxon>Sordariomycetes</taxon>
        <taxon>Xylariomycetidae</taxon>
        <taxon>Amphisphaeriales</taxon>
        <taxon>Sporocadaceae</taxon>
        <taxon>Pestalotiopsis</taxon>
    </lineage>
</organism>
<dbReference type="GeneID" id="19272354"/>
<name>W3X349_PESFW</name>
<proteinExistence type="predicted"/>
<dbReference type="AlphaFoldDB" id="W3X349"/>
<dbReference type="OrthoDB" id="3563866at2759"/>
<evidence type="ECO:0000313" key="3">
    <source>
        <dbReference type="Proteomes" id="UP000030651"/>
    </source>
</evidence>
<evidence type="ECO:0000313" key="2">
    <source>
        <dbReference type="EMBL" id="ETS79812.1"/>
    </source>
</evidence>